<dbReference type="EMBL" id="JAEVHI010000005">
    <property type="protein sequence ID" value="KAG5290910.1"/>
    <property type="molecule type" value="Genomic_DNA"/>
</dbReference>
<gene>
    <name evidence="1" type="ORF">I7I52_08075</name>
</gene>
<evidence type="ECO:0000313" key="2">
    <source>
        <dbReference type="Proteomes" id="UP000670092"/>
    </source>
</evidence>
<dbReference type="Proteomes" id="UP000670092">
    <property type="component" value="Unassembled WGS sequence"/>
</dbReference>
<dbReference type="GO" id="GO:0005739">
    <property type="term" value="C:mitochondrion"/>
    <property type="evidence" value="ECO:0007669"/>
    <property type="project" value="InterPro"/>
</dbReference>
<keyword evidence="1" id="KW-0830">Ubiquinone</keyword>
<accession>A0A8H7YJL2</accession>
<dbReference type="PANTHER" id="PTHR42100:SF1">
    <property type="entry name" value="OXIDOREDUCTASE 178 KDA SUBUNIT, PUTATIVE (AFU_ORTHOLOGUE AFUA_8G04320)-RELATED"/>
    <property type="match status" value="1"/>
</dbReference>
<dbReference type="OrthoDB" id="2120038at2759"/>
<evidence type="ECO:0000313" key="1">
    <source>
        <dbReference type="EMBL" id="KAG5290910.1"/>
    </source>
</evidence>
<dbReference type="PANTHER" id="PTHR42100">
    <property type="entry name" value="OXIDOREDUCTASE 178 KDA SUBUNIT, PUTATIVE (AFU_ORTHOLOGUE AFUA_8G04320)-RELATED"/>
    <property type="match status" value="1"/>
</dbReference>
<dbReference type="InterPro" id="IPR034444">
    <property type="entry name" value="Nuo17.8"/>
</dbReference>
<reference evidence="1 2" key="1">
    <citation type="submission" date="2021-01" db="EMBL/GenBank/DDBJ databases">
        <title>Chromosome-level genome assembly of a human fungal pathogen reveals clustering of transcriptionally co-regulated genes.</title>
        <authorList>
            <person name="Voorhies M."/>
            <person name="Cohen S."/>
            <person name="Shea T.P."/>
            <person name="Petrus S."/>
            <person name="Munoz J.F."/>
            <person name="Poplawski S."/>
            <person name="Goldman W.E."/>
            <person name="Michael T."/>
            <person name="Cuomo C.A."/>
            <person name="Sil A."/>
            <person name="Beyhan S."/>
        </authorList>
    </citation>
    <scope>NUCLEOTIDE SEQUENCE [LARGE SCALE GENOMIC DNA]</scope>
    <source>
        <strain evidence="1 2">G184AR</strain>
    </source>
</reference>
<comment type="caution">
    <text evidence="1">The sequence shown here is derived from an EMBL/GenBank/DDBJ whole genome shotgun (WGS) entry which is preliminary data.</text>
</comment>
<protein>
    <submittedName>
        <fullName evidence="1">NADH-ubiquinone oxidoreductase</fullName>
    </submittedName>
</protein>
<organism evidence="1 2">
    <name type="scientific">Ajellomyces capsulatus</name>
    <name type="common">Darling's disease fungus</name>
    <name type="synonym">Histoplasma capsulatum</name>
    <dbReference type="NCBI Taxonomy" id="5037"/>
    <lineage>
        <taxon>Eukaryota</taxon>
        <taxon>Fungi</taxon>
        <taxon>Dikarya</taxon>
        <taxon>Ascomycota</taxon>
        <taxon>Pezizomycotina</taxon>
        <taxon>Eurotiomycetes</taxon>
        <taxon>Eurotiomycetidae</taxon>
        <taxon>Onygenales</taxon>
        <taxon>Ajellomycetaceae</taxon>
        <taxon>Histoplasma</taxon>
    </lineage>
</organism>
<name>A0A8H7YJL2_AJECA</name>
<sequence>MHCGLRSPIVNFQTMIPARGAAVPARTLLRYQQPRRFASSTPHGEHHHAEPVNETFGRGFYVFIASVPVGLALYKYSTSDPNNKPWMTRLIEKYFPKESTWERRNTLHTAAIERAAADRHLFHSQRASLNLELSFPEIFNTGSPMNVPAGNGSADLTSIVSHYQTKNRKIEEERVSRMKDGKVLSIYEDNRYF</sequence>
<proteinExistence type="predicted"/>
<dbReference type="AlphaFoldDB" id="A0A8H7YJL2"/>
<dbReference type="VEuPathDB" id="FungiDB:I7I52_08075"/>